<accession>A0AAD8X1Y1</accession>
<proteinExistence type="predicted"/>
<dbReference type="AlphaFoldDB" id="A0AAD8X1Y1"/>
<name>A0AAD8X1Y1_LOLMU</name>
<feature type="region of interest" description="Disordered" evidence="1">
    <location>
        <begin position="85"/>
        <end position="107"/>
    </location>
</feature>
<feature type="compositionally biased region" description="Basic and acidic residues" evidence="1">
    <location>
        <begin position="90"/>
        <end position="107"/>
    </location>
</feature>
<organism evidence="2 3">
    <name type="scientific">Lolium multiflorum</name>
    <name type="common">Italian ryegrass</name>
    <name type="synonym">Lolium perenne subsp. multiflorum</name>
    <dbReference type="NCBI Taxonomy" id="4521"/>
    <lineage>
        <taxon>Eukaryota</taxon>
        <taxon>Viridiplantae</taxon>
        <taxon>Streptophyta</taxon>
        <taxon>Embryophyta</taxon>
        <taxon>Tracheophyta</taxon>
        <taxon>Spermatophyta</taxon>
        <taxon>Magnoliopsida</taxon>
        <taxon>Liliopsida</taxon>
        <taxon>Poales</taxon>
        <taxon>Poaceae</taxon>
        <taxon>BOP clade</taxon>
        <taxon>Pooideae</taxon>
        <taxon>Poodae</taxon>
        <taxon>Poeae</taxon>
        <taxon>Poeae Chloroplast Group 2 (Poeae type)</taxon>
        <taxon>Loliodinae</taxon>
        <taxon>Loliinae</taxon>
        <taxon>Lolium</taxon>
    </lineage>
</organism>
<dbReference type="EMBL" id="JAUUTY010000002">
    <property type="protein sequence ID" value="KAK1686986.1"/>
    <property type="molecule type" value="Genomic_DNA"/>
</dbReference>
<evidence type="ECO:0000256" key="1">
    <source>
        <dbReference type="SAM" id="MobiDB-lite"/>
    </source>
</evidence>
<gene>
    <name evidence="2" type="ORF">QYE76_047834</name>
</gene>
<reference evidence="2" key="1">
    <citation type="submission" date="2023-07" db="EMBL/GenBank/DDBJ databases">
        <title>A chromosome-level genome assembly of Lolium multiflorum.</title>
        <authorList>
            <person name="Chen Y."/>
            <person name="Copetti D."/>
            <person name="Kolliker R."/>
            <person name="Studer B."/>
        </authorList>
    </citation>
    <scope>NUCLEOTIDE SEQUENCE</scope>
    <source>
        <strain evidence="2">02402/16</strain>
        <tissue evidence="2">Leaf</tissue>
    </source>
</reference>
<evidence type="ECO:0000313" key="2">
    <source>
        <dbReference type="EMBL" id="KAK1686986.1"/>
    </source>
</evidence>
<protein>
    <submittedName>
        <fullName evidence="2">Uncharacterized protein</fullName>
    </submittedName>
</protein>
<comment type="caution">
    <text evidence="2">The sequence shown here is derived from an EMBL/GenBank/DDBJ whole genome shotgun (WGS) entry which is preliminary data.</text>
</comment>
<evidence type="ECO:0000313" key="3">
    <source>
        <dbReference type="Proteomes" id="UP001231189"/>
    </source>
</evidence>
<keyword evidence="3" id="KW-1185">Reference proteome</keyword>
<sequence>MADGTPVTYEDLTDELKKKYDEVKAILEADLIGSFHRTRSHGIRWKGSRLMVHSMDRPLPRRKNAPGPDTTLARMETRAAALVARTQEAAPRDRLRHDGKRYVTKEK</sequence>
<dbReference type="Proteomes" id="UP001231189">
    <property type="component" value="Unassembled WGS sequence"/>
</dbReference>